<dbReference type="RefSeq" id="XP_002121224.1">
    <property type="nucleotide sequence ID" value="XM_002121188.2"/>
</dbReference>
<evidence type="ECO:0000256" key="7">
    <source>
        <dbReference type="RuleBase" id="RU361218"/>
    </source>
</evidence>
<evidence type="ECO:0000313" key="9">
    <source>
        <dbReference type="Proteomes" id="UP000008144"/>
    </source>
</evidence>
<feature type="disulfide bond" evidence="6">
    <location>
        <begin position="137"/>
        <end position="175"/>
    </location>
</feature>
<feature type="transmembrane region" description="Helical" evidence="7">
    <location>
        <begin position="78"/>
        <end position="101"/>
    </location>
</feature>
<dbReference type="InterPro" id="IPR018499">
    <property type="entry name" value="Tetraspanin/Peripherin"/>
</dbReference>
<reference evidence="8" key="2">
    <citation type="journal article" date="2008" name="Genome Biol.">
        <title>Improved genome assembly and evidence-based global gene model set for the chordate Ciona intestinalis: new insight into intron and operon populations.</title>
        <authorList>
            <person name="Satou Y."/>
            <person name="Mineta K."/>
            <person name="Ogasawara M."/>
            <person name="Sasakura Y."/>
            <person name="Shoguchi E."/>
            <person name="Ueno K."/>
            <person name="Yamada L."/>
            <person name="Matsumoto J."/>
            <person name="Wasserscheid J."/>
            <person name="Dewar K."/>
            <person name="Wiley G.B."/>
            <person name="Macmil S.L."/>
            <person name="Roe B.A."/>
            <person name="Zeller R.W."/>
            <person name="Hastings K.E."/>
            <person name="Lemaire P."/>
            <person name="Lindquist E."/>
            <person name="Endo T."/>
            <person name="Hotta K."/>
            <person name="Inaba K."/>
        </authorList>
    </citation>
    <scope>NUCLEOTIDE SEQUENCE [LARGE SCALE GENOMIC DNA]</scope>
    <source>
        <strain evidence="8">wild type</strain>
    </source>
</reference>
<organism evidence="8 9">
    <name type="scientific">Ciona intestinalis</name>
    <name type="common">Transparent sea squirt</name>
    <name type="synonym">Ascidia intestinalis</name>
    <dbReference type="NCBI Taxonomy" id="7719"/>
    <lineage>
        <taxon>Eukaryota</taxon>
        <taxon>Metazoa</taxon>
        <taxon>Chordata</taxon>
        <taxon>Tunicata</taxon>
        <taxon>Ascidiacea</taxon>
        <taxon>Phlebobranchia</taxon>
        <taxon>Cionidae</taxon>
        <taxon>Ciona</taxon>
    </lineage>
</organism>
<protein>
    <recommendedName>
        <fullName evidence="7">Tetraspanin</fullName>
    </recommendedName>
</protein>
<sequence length="217" mass="23947">MKTASLDACKYFLFTLSLFITLIGAVSLALGIMGYLQSGSSQQLINLPITILILIVSSSTIIAGFFGCIGSSIENKSLLVTFFLLVVLLLVSEIVLVIIIFRQQSHSKSTALTSIAEYHTSPSSQVYWDDLQRRMICCGYDNFKDWKNETLPNSCCGIHPLPCTTSSPYLSITGCSSYYNRYHDIVGYLQIAVSLLEIIAVVLTCVVFDSFSEYEIA</sequence>
<feature type="disulfide bond" evidence="6">
    <location>
        <begin position="138"/>
        <end position="156"/>
    </location>
</feature>
<proteinExistence type="inferred from homology"/>
<dbReference type="PANTHER" id="PTHR19282">
    <property type="entry name" value="TETRASPANIN"/>
    <property type="match status" value="1"/>
</dbReference>
<evidence type="ECO:0000313" key="8">
    <source>
        <dbReference type="Ensembl" id="ENSCINP00000003710.2"/>
    </source>
</evidence>
<evidence type="ECO:0000256" key="2">
    <source>
        <dbReference type="ARBA" id="ARBA00006840"/>
    </source>
</evidence>
<name>F6TTQ6_CIOIN</name>
<dbReference type="FunFam" id="1.10.1450.10:FF:000071">
    <property type="entry name" value="Tetraspanin"/>
    <property type="match status" value="1"/>
</dbReference>
<reference evidence="8" key="3">
    <citation type="submission" date="2025-08" db="UniProtKB">
        <authorList>
            <consortium name="Ensembl"/>
        </authorList>
    </citation>
    <scope>IDENTIFICATION</scope>
</reference>
<dbReference type="InParanoid" id="F6TTQ6"/>
<comment type="similarity">
    <text evidence="2 7">Belongs to the tetraspanin (TM4SF) family.</text>
</comment>
<keyword evidence="4 7" id="KW-1133">Transmembrane helix</keyword>
<dbReference type="Proteomes" id="UP000008144">
    <property type="component" value="Chromosome 12"/>
</dbReference>
<evidence type="ECO:0000256" key="3">
    <source>
        <dbReference type="ARBA" id="ARBA00022692"/>
    </source>
</evidence>
<reference evidence="9" key="1">
    <citation type="journal article" date="2002" name="Science">
        <title>The draft genome of Ciona intestinalis: insights into chordate and vertebrate origins.</title>
        <authorList>
            <person name="Dehal P."/>
            <person name="Satou Y."/>
            <person name="Campbell R.K."/>
            <person name="Chapman J."/>
            <person name="Degnan B."/>
            <person name="De Tomaso A."/>
            <person name="Davidson B."/>
            <person name="Di Gregorio A."/>
            <person name="Gelpke M."/>
            <person name="Goodstein D.M."/>
            <person name="Harafuji N."/>
            <person name="Hastings K.E."/>
            <person name="Ho I."/>
            <person name="Hotta K."/>
            <person name="Huang W."/>
            <person name="Kawashima T."/>
            <person name="Lemaire P."/>
            <person name="Martinez D."/>
            <person name="Meinertzhagen I.A."/>
            <person name="Necula S."/>
            <person name="Nonaka M."/>
            <person name="Putnam N."/>
            <person name="Rash S."/>
            <person name="Saiga H."/>
            <person name="Satake M."/>
            <person name="Terry A."/>
            <person name="Yamada L."/>
            <person name="Wang H.G."/>
            <person name="Awazu S."/>
            <person name="Azumi K."/>
            <person name="Boore J."/>
            <person name="Branno M."/>
            <person name="Chin-Bow S."/>
            <person name="DeSantis R."/>
            <person name="Doyle S."/>
            <person name="Francino P."/>
            <person name="Keys D.N."/>
            <person name="Haga S."/>
            <person name="Hayashi H."/>
            <person name="Hino K."/>
            <person name="Imai K.S."/>
            <person name="Inaba K."/>
            <person name="Kano S."/>
            <person name="Kobayashi K."/>
            <person name="Kobayashi M."/>
            <person name="Lee B.I."/>
            <person name="Makabe K.W."/>
            <person name="Manohar C."/>
            <person name="Matassi G."/>
            <person name="Medina M."/>
            <person name="Mochizuki Y."/>
            <person name="Mount S."/>
            <person name="Morishita T."/>
            <person name="Miura S."/>
            <person name="Nakayama A."/>
            <person name="Nishizaka S."/>
            <person name="Nomoto H."/>
            <person name="Ohta F."/>
            <person name="Oishi K."/>
            <person name="Rigoutsos I."/>
            <person name="Sano M."/>
            <person name="Sasaki A."/>
            <person name="Sasakura Y."/>
            <person name="Shoguchi E."/>
            <person name="Shin-i T."/>
            <person name="Spagnuolo A."/>
            <person name="Stainier D."/>
            <person name="Suzuki M.M."/>
            <person name="Tassy O."/>
            <person name="Takatori N."/>
            <person name="Tokuoka M."/>
            <person name="Yagi K."/>
            <person name="Yoshizaki F."/>
            <person name="Wada S."/>
            <person name="Zhang C."/>
            <person name="Hyatt P.D."/>
            <person name="Larimer F."/>
            <person name="Detter C."/>
            <person name="Doggett N."/>
            <person name="Glavina T."/>
            <person name="Hawkins T."/>
            <person name="Richardson P."/>
            <person name="Lucas S."/>
            <person name="Kohara Y."/>
            <person name="Levine M."/>
            <person name="Satoh N."/>
            <person name="Rokhsar D.S."/>
        </authorList>
    </citation>
    <scope>NUCLEOTIDE SEQUENCE [LARGE SCALE GENOMIC DNA]</scope>
</reference>
<reference evidence="8" key="4">
    <citation type="submission" date="2025-09" db="UniProtKB">
        <authorList>
            <consortium name="Ensembl"/>
        </authorList>
    </citation>
    <scope>IDENTIFICATION</scope>
</reference>
<evidence type="ECO:0000256" key="4">
    <source>
        <dbReference type="ARBA" id="ARBA00022989"/>
    </source>
</evidence>
<dbReference type="Ensembl" id="ENSCINT00000003710.2">
    <property type="protein sequence ID" value="ENSCINP00000003710.2"/>
    <property type="gene ID" value="ENSCING00000001841.3"/>
</dbReference>
<gene>
    <name evidence="8" type="primary">LOC100175363</name>
</gene>
<dbReference type="SUPFAM" id="SSF48652">
    <property type="entry name" value="Tetraspanin"/>
    <property type="match status" value="1"/>
</dbReference>
<evidence type="ECO:0000256" key="6">
    <source>
        <dbReference type="PIRSR" id="PIRSR002419-1"/>
    </source>
</evidence>
<keyword evidence="6" id="KW-1015">Disulfide bond</keyword>
<dbReference type="HOGENOM" id="CLU_055524_4_3_1"/>
<accession>A0A1W2W1C7</accession>
<keyword evidence="3 7" id="KW-0812">Transmembrane</keyword>
<dbReference type="GeneTree" id="ENSGT00940000164476"/>
<accession>F6TTQ6</accession>
<feature type="transmembrane region" description="Helical" evidence="7">
    <location>
        <begin position="12"/>
        <end position="33"/>
    </location>
</feature>
<dbReference type="PIRSF" id="PIRSF002419">
    <property type="entry name" value="Tetraspanin"/>
    <property type="match status" value="1"/>
</dbReference>
<dbReference type="OrthoDB" id="432835at2759"/>
<feature type="transmembrane region" description="Helical" evidence="7">
    <location>
        <begin position="45"/>
        <end position="66"/>
    </location>
</feature>
<keyword evidence="5 7" id="KW-0472">Membrane</keyword>
<keyword evidence="9" id="KW-1185">Reference proteome</keyword>
<dbReference type="CDD" id="cd03127">
    <property type="entry name" value="tetraspanin_LEL"/>
    <property type="match status" value="1"/>
</dbReference>
<dbReference type="Gene3D" id="1.10.1450.10">
    <property type="entry name" value="Tetraspanin"/>
    <property type="match status" value="1"/>
</dbReference>
<dbReference type="GO" id="GO:0005886">
    <property type="term" value="C:plasma membrane"/>
    <property type="evidence" value="ECO:0000318"/>
    <property type="project" value="GO_Central"/>
</dbReference>
<dbReference type="Pfam" id="PF00335">
    <property type="entry name" value="Tetraspanin"/>
    <property type="match status" value="1"/>
</dbReference>
<evidence type="ECO:0000256" key="1">
    <source>
        <dbReference type="ARBA" id="ARBA00004141"/>
    </source>
</evidence>
<dbReference type="KEGG" id="cin:100175363"/>
<feature type="transmembrane region" description="Helical" evidence="7">
    <location>
        <begin position="185"/>
        <end position="208"/>
    </location>
</feature>
<dbReference type="PANTHER" id="PTHR19282:SF519">
    <property type="entry name" value="TETRASPANIN"/>
    <property type="match status" value="1"/>
</dbReference>
<dbReference type="EMBL" id="EAAA01000909">
    <property type="status" value="NOT_ANNOTATED_CDS"/>
    <property type="molecule type" value="Genomic_DNA"/>
</dbReference>
<dbReference type="InterPro" id="IPR008952">
    <property type="entry name" value="Tetraspanin_EC2_sf"/>
</dbReference>
<comment type="subcellular location">
    <subcellularLocation>
        <location evidence="1 7">Membrane</location>
        <topology evidence="1 7">Multi-pass membrane protein</topology>
    </subcellularLocation>
</comment>
<dbReference type="AlphaFoldDB" id="F6TTQ6"/>
<evidence type="ECO:0000256" key="5">
    <source>
        <dbReference type="ARBA" id="ARBA00023136"/>
    </source>
</evidence>
<dbReference type="OMA" id="QRRMICC"/>
<dbReference type="GeneID" id="100175363"/>
<dbReference type="PRINTS" id="PR00259">
    <property type="entry name" value="TMFOUR"/>
</dbReference>
<dbReference type="InterPro" id="IPR000301">
    <property type="entry name" value="Tetraspanin_animals"/>
</dbReference>